<feature type="chain" id="PRO_5039556457" evidence="1">
    <location>
        <begin position="21"/>
        <end position="162"/>
    </location>
</feature>
<dbReference type="EMBL" id="JAAVJD010000281">
    <property type="protein sequence ID" value="NJQ08323.1"/>
    <property type="molecule type" value="Genomic_DNA"/>
</dbReference>
<name>A0A7X6I108_9ACTN</name>
<protein>
    <submittedName>
        <fullName evidence="2">Uncharacterized protein</fullName>
    </submittedName>
</protein>
<organism evidence="2 3">
    <name type="scientific">Streptomyces lonarensis</name>
    <dbReference type="NCBI Taxonomy" id="700599"/>
    <lineage>
        <taxon>Bacteria</taxon>
        <taxon>Bacillati</taxon>
        <taxon>Actinomycetota</taxon>
        <taxon>Actinomycetes</taxon>
        <taxon>Kitasatosporales</taxon>
        <taxon>Streptomycetaceae</taxon>
        <taxon>Streptomyces</taxon>
    </lineage>
</organism>
<comment type="caution">
    <text evidence="2">The sequence shown here is derived from an EMBL/GenBank/DDBJ whole genome shotgun (WGS) entry which is preliminary data.</text>
</comment>
<keyword evidence="1" id="KW-0732">Signal</keyword>
<gene>
    <name evidence="2" type="ORF">HCN56_22755</name>
</gene>
<evidence type="ECO:0000313" key="3">
    <source>
        <dbReference type="Proteomes" id="UP000578686"/>
    </source>
</evidence>
<dbReference type="RefSeq" id="WP_167974107.1">
    <property type="nucleotide sequence ID" value="NZ_BHZG01000766.1"/>
</dbReference>
<evidence type="ECO:0000256" key="1">
    <source>
        <dbReference type="SAM" id="SignalP"/>
    </source>
</evidence>
<dbReference type="Proteomes" id="UP000578686">
    <property type="component" value="Unassembled WGS sequence"/>
</dbReference>
<keyword evidence="3" id="KW-1185">Reference proteome</keyword>
<proteinExistence type="predicted"/>
<accession>A0A7X6I108</accession>
<feature type="signal peptide" evidence="1">
    <location>
        <begin position="1"/>
        <end position="20"/>
    </location>
</feature>
<dbReference type="AlphaFoldDB" id="A0A7X6I108"/>
<evidence type="ECO:0000313" key="2">
    <source>
        <dbReference type="EMBL" id="NJQ08323.1"/>
    </source>
</evidence>
<dbReference type="Pfam" id="PF18968">
    <property type="entry name" value="DUF5707"/>
    <property type="match status" value="1"/>
</dbReference>
<sequence>MNKRVLVSLVAGLAAVGAVAAGGIAVAAGGPSDKLTLSDAHAEWVSAPNGTAVSLTVTTDFTGDFSGDSALKTVQVVALPEDFEDGILREIISYEDPAECETVSEKRVSCVYAVTDDGDYDEEEYEGYIEALAGEWTVSVLAETEGGETLFVKEATTFTVSF</sequence>
<dbReference type="InterPro" id="IPR043761">
    <property type="entry name" value="DUF5707"/>
</dbReference>
<reference evidence="2 3" key="1">
    <citation type="submission" date="2020-03" db="EMBL/GenBank/DDBJ databases">
        <title>Draft genome of Streptomyces sp. ventii, isolated from the Axial Seamount in the Pacific Ocean, and resequencing of the two type strains Streptomyces lonarensis strain NCL 716 and Streptomyces bohaiensis strain 11A07.</title>
        <authorList>
            <person name="Loughran R.M."/>
            <person name="Pfannmuller K.M."/>
            <person name="Wasson B.J."/>
            <person name="Deadmond M.C."/>
            <person name="Paddock B.E."/>
            <person name="Koyack M.J."/>
            <person name="Gallegos D.A."/>
            <person name="Mitchell E.A."/>
            <person name="Ushijima B."/>
            <person name="Saw J.H."/>
            <person name="Mcphail K.L."/>
            <person name="Videau P."/>
        </authorList>
    </citation>
    <scope>NUCLEOTIDE SEQUENCE [LARGE SCALE GENOMIC DNA]</scope>
    <source>
        <strain evidence="2 3">NCL716</strain>
    </source>
</reference>